<evidence type="ECO:0000313" key="5">
    <source>
        <dbReference type="EMBL" id="MCQ5083112.1"/>
    </source>
</evidence>
<sequence>MEPLPGCNIKYLNISRNDEAWGLVVTTAGYQAVAAHSSYPQAQHPESHIFDPGKGRVLKEYQLVYISRGEGYFESRSCRRQRIRAGTMILLFPGEWHTYEPDRATGWFEHWVGFRGGSVDAQVANGFFSPRSPVFDLGFSQTIIGMYEEIVGYALREQAGYQQVAAGIVQFLLGSVYYKHRNILFDDSLAIRKIDEARAIMKREVEDGLTPQGIAERLSVSYSWFRKMFRQYADTSPAQYLSQIRFLRAKELLDTTELTVAEIAYRLRFETPSHFSTFFRKREGVPPQQYRRERRQPGR</sequence>
<accession>A0AAJ1CGS8</accession>
<dbReference type="InterPro" id="IPR009057">
    <property type="entry name" value="Homeodomain-like_sf"/>
</dbReference>
<keyword evidence="1" id="KW-0805">Transcription regulation</keyword>
<evidence type="ECO:0000259" key="4">
    <source>
        <dbReference type="PROSITE" id="PS01124"/>
    </source>
</evidence>
<proteinExistence type="predicted"/>
<dbReference type="PANTHER" id="PTHR43280:SF30">
    <property type="entry name" value="MMSAB OPERON REGULATORY PROTEIN"/>
    <property type="match status" value="1"/>
</dbReference>
<dbReference type="InterPro" id="IPR037923">
    <property type="entry name" value="HTH-like"/>
</dbReference>
<dbReference type="SUPFAM" id="SSF51215">
    <property type="entry name" value="Regulatory protein AraC"/>
    <property type="match status" value="1"/>
</dbReference>
<reference evidence="5" key="1">
    <citation type="submission" date="2022-06" db="EMBL/GenBank/DDBJ databases">
        <title>Isolation of gut microbiota from human fecal samples.</title>
        <authorList>
            <person name="Pamer E.G."/>
            <person name="Barat B."/>
            <person name="Waligurski E."/>
            <person name="Medina S."/>
            <person name="Paddock L."/>
            <person name="Mostad J."/>
        </authorList>
    </citation>
    <scope>NUCLEOTIDE SEQUENCE</scope>
    <source>
        <strain evidence="5">DFI.6.22</strain>
    </source>
</reference>
<name>A0AAJ1CGS8_9BACT</name>
<dbReference type="Proteomes" id="UP001205035">
    <property type="component" value="Unassembled WGS sequence"/>
</dbReference>
<organism evidence="5 6">
    <name type="scientific">Alistipes onderdonkii</name>
    <dbReference type="NCBI Taxonomy" id="328813"/>
    <lineage>
        <taxon>Bacteria</taxon>
        <taxon>Pseudomonadati</taxon>
        <taxon>Bacteroidota</taxon>
        <taxon>Bacteroidia</taxon>
        <taxon>Bacteroidales</taxon>
        <taxon>Rikenellaceae</taxon>
        <taxon>Alistipes</taxon>
    </lineage>
</organism>
<dbReference type="PANTHER" id="PTHR43280">
    <property type="entry name" value="ARAC-FAMILY TRANSCRIPTIONAL REGULATOR"/>
    <property type="match status" value="1"/>
</dbReference>
<dbReference type="InterPro" id="IPR003313">
    <property type="entry name" value="AraC-bd"/>
</dbReference>
<evidence type="ECO:0000256" key="1">
    <source>
        <dbReference type="ARBA" id="ARBA00023015"/>
    </source>
</evidence>
<keyword evidence="2" id="KW-0238">DNA-binding</keyword>
<dbReference type="InterPro" id="IPR018060">
    <property type="entry name" value="HTH_AraC"/>
</dbReference>
<dbReference type="SMART" id="SM00342">
    <property type="entry name" value="HTH_ARAC"/>
    <property type="match status" value="1"/>
</dbReference>
<dbReference type="PROSITE" id="PS01124">
    <property type="entry name" value="HTH_ARAC_FAMILY_2"/>
    <property type="match status" value="1"/>
</dbReference>
<dbReference type="RefSeq" id="WP_022332856.1">
    <property type="nucleotide sequence ID" value="NZ_DAWDUM010000008.1"/>
</dbReference>
<dbReference type="GO" id="GO:0003700">
    <property type="term" value="F:DNA-binding transcription factor activity"/>
    <property type="evidence" value="ECO:0007669"/>
    <property type="project" value="InterPro"/>
</dbReference>
<dbReference type="Pfam" id="PF12833">
    <property type="entry name" value="HTH_18"/>
    <property type="match status" value="1"/>
</dbReference>
<keyword evidence="3" id="KW-0804">Transcription</keyword>
<evidence type="ECO:0000256" key="3">
    <source>
        <dbReference type="ARBA" id="ARBA00023163"/>
    </source>
</evidence>
<dbReference type="EMBL" id="JANGBQ010000012">
    <property type="protein sequence ID" value="MCQ5083112.1"/>
    <property type="molecule type" value="Genomic_DNA"/>
</dbReference>
<evidence type="ECO:0000256" key="2">
    <source>
        <dbReference type="ARBA" id="ARBA00023125"/>
    </source>
</evidence>
<dbReference type="GO" id="GO:0043565">
    <property type="term" value="F:sequence-specific DNA binding"/>
    <property type="evidence" value="ECO:0007669"/>
    <property type="project" value="InterPro"/>
</dbReference>
<dbReference type="SUPFAM" id="SSF46689">
    <property type="entry name" value="Homeodomain-like"/>
    <property type="match status" value="2"/>
</dbReference>
<dbReference type="Pfam" id="PF02311">
    <property type="entry name" value="AraC_binding"/>
    <property type="match status" value="1"/>
</dbReference>
<protein>
    <submittedName>
        <fullName evidence="5">AraC family transcriptional regulator</fullName>
    </submittedName>
</protein>
<feature type="domain" description="HTH araC/xylS-type" evidence="4">
    <location>
        <begin position="195"/>
        <end position="293"/>
    </location>
</feature>
<comment type="caution">
    <text evidence="5">The sequence shown here is derived from an EMBL/GenBank/DDBJ whole genome shotgun (WGS) entry which is preliminary data.</text>
</comment>
<gene>
    <name evidence="5" type="ORF">NE651_09435</name>
</gene>
<dbReference type="AlphaFoldDB" id="A0AAJ1CGS8"/>
<dbReference type="Gene3D" id="1.10.10.60">
    <property type="entry name" value="Homeodomain-like"/>
    <property type="match status" value="1"/>
</dbReference>
<evidence type="ECO:0000313" key="6">
    <source>
        <dbReference type="Proteomes" id="UP001205035"/>
    </source>
</evidence>